<comment type="caution">
    <text evidence="7">The sequence shown here is derived from an EMBL/GenBank/DDBJ whole genome shotgun (WGS) entry which is preliminary data.</text>
</comment>
<feature type="transmembrane region" description="Helical" evidence="6">
    <location>
        <begin position="223"/>
        <end position="243"/>
    </location>
</feature>
<keyword evidence="8" id="KW-1185">Reference proteome</keyword>
<keyword evidence="2" id="KW-1003">Cell membrane</keyword>
<dbReference type="InterPro" id="IPR050475">
    <property type="entry name" value="Prenyltransferase_related"/>
</dbReference>
<evidence type="ECO:0000256" key="3">
    <source>
        <dbReference type="ARBA" id="ARBA00022692"/>
    </source>
</evidence>
<feature type="transmembrane region" description="Helical" evidence="6">
    <location>
        <begin position="85"/>
        <end position="105"/>
    </location>
</feature>
<feature type="transmembrane region" description="Helical" evidence="6">
    <location>
        <begin position="283"/>
        <end position="301"/>
    </location>
</feature>
<feature type="transmembrane region" description="Helical" evidence="6">
    <location>
        <begin position="43"/>
        <end position="64"/>
    </location>
</feature>
<keyword evidence="4 6" id="KW-1133">Transmembrane helix</keyword>
<evidence type="ECO:0000256" key="1">
    <source>
        <dbReference type="ARBA" id="ARBA00004141"/>
    </source>
</evidence>
<sequence length="302" mass="34094">MSFLNLIRWKNLLMIAAVQLLIKYALLEPFGAQTSLDGFDIFLLVFATICIAAAGNVINDIYDIETDRINKPHRVIVGKSISKSTAFNLFITLNIIGVGTGFYLSHAVGKPAFFSVFIMISILLYVYATYLKRTLLIGNLVISFLVAMSLIIVAIFELLPVTTPENRTSQILFFKMIWDYALFAFSINFLREIAKDIEDINGDYSQGMNTLPIAIGRARSKNILAMLNFIPLAGIIYYLNASFYKQPYAVAYFLIFVVGPLIYITIKTFSAKNKADFSHLSSMYKWVMCFGMLSLLLYLFIL</sequence>
<dbReference type="Gene3D" id="1.10.357.140">
    <property type="entry name" value="UbiA prenyltransferase"/>
    <property type="match status" value="1"/>
</dbReference>
<feature type="transmembrane region" description="Helical" evidence="6">
    <location>
        <begin position="171"/>
        <end position="190"/>
    </location>
</feature>
<organism evidence="7 8">
    <name type="scientific">Tamlana crocina</name>
    <dbReference type="NCBI Taxonomy" id="393006"/>
    <lineage>
        <taxon>Bacteria</taxon>
        <taxon>Pseudomonadati</taxon>
        <taxon>Bacteroidota</taxon>
        <taxon>Flavobacteriia</taxon>
        <taxon>Flavobacteriales</taxon>
        <taxon>Flavobacteriaceae</taxon>
        <taxon>Tamlana</taxon>
    </lineage>
</organism>
<dbReference type="NCBIfam" id="NF009512">
    <property type="entry name" value="PRK12872.1-1"/>
    <property type="match status" value="1"/>
</dbReference>
<feature type="transmembrane region" description="Helical" evidence="6">
    <location>
        <begin position="249"/>
        <end position="271"/>
    </location>
</feature>
<accession>A0ABX1DI50</accession>
<comment type="subcellular location">
    <subcellularLocation>
        <location evidence="1">Membrane</location>
        <topology evidence="1">Multi-pass membrane protein</topology>
    </subcellularLocation>
</comment>
<dbReference type="InterPro" id="IPR000537">
    <property type="entry name" value="UbiA_prenyltransferase"/>
</dbReference>
<dbReference type="Proteomes" id="UP000760545">
    <property type="component" value="Unassembled WGS sequence"/>
</dbReference>
<evidence type="ECO:0000313" key="8">
    <source>
        <dbReference type="Proteomes" id="UP000760545"/>
    </source>
</evidence>
<gene>
    <name evidence="7" type="ORF">HC176_14780</name>
</gene>
<dbReference type="RefSeq" id="WP_167919649.1">
    <property type="nucleotide sequence ID" value="NZ_JAAVJS010000028.1"/>
</dbReference>
<dbReference type="PANTHER" id="PTHR42723">
    <property type="entry name" value="CHLOROPHYLL SYNTHASE"/>
    <property type="match status" value="1"/>
</dbReference>
<dbReference type="Pfam" id="PF01040">
    <property type="entry name" value="UbiA"/>
    <property type="match status" value="1"/>
</dbReference>
<evidence type="ECO:0000256" key="2">
    <source>
        <dbReference type="ARBA" id="ARBA00022475"/>
    </source>
</evidence>
<evidence type="ECO:0000256" key="6">
    <source>
        <dbReference type="SAM" id="Phobius"/>
    </source>
</evidence>
<feature type="transmembrane region" description="Helical" evidence="6">
    <location>
        <begin position="111"/>
        <end position="128"/>
    </location>
</feature>
<protein>
    <submittedName>
        <fullName evidence="7">UbiA family prenyltransferase</fullName>
    </submittedName>
</protein>
<reference evidence="7 8" key="1">
    <citation type="submission" date="2020-03" db="EMBL/GenBank/DDBJ databases">
        <title>Tamlana sp. nov, isolated from XXX.</title>
        <authorList>
            <person name="Cao W.R."/>
        </authorList>
    </citation>
    <scope>NUCLEOTIDE SEQUENCE [LARGE SCALE GENOMIC DNA]</scope>
    <source>
        <strain evidence="7 8">HST1-43</strain>
    </source>
</reference>
<dbReference type="PANTHER" id="PTHR42723:SF1">
    <property type="entry name" value="CHLOROPHYLL SYNTHASE, CHLOROPLASTIC"/>
    <property type="match status" value="1"/>
</dbReference>
<keyword evidence="5 6" id="KW-0472">Membrane</keyword>
<dbReference type="EMBL" id="JAAVJS010000028">
    <property type="protein sequence ID" value="NJX16754.1"/>
    <property type="molecule type" value="Genomic_DNA"/>
</dbReference>
<keyword evidence="3 6" id="KW-0812">Transmembrane</keyword>
<evidence type="ECO:0000256" key="4">
    <source>
        <dbReference type="ARBA" id="ARBA00022989"/>
    </source>
</evidence>
<dbReference type="CDD" id="cd13961">
    <property type="entry name" value="PT_UbiA_DGGGPS"/>
    <property type="match status" value="1"/>
</dbReference>
<evidence type="ECO:0000313" key="7">
    <source>
        <dbReference type="EMBL" id="NJX16754.1"/>
    </source>
</evidence>
<evidence type="ECO:0000256" key="5">
    <source>
        <dbReference type="ARBA" id="ARBA00023136"/>
    </source>
</evidence>
<feature type="transmembrane region" description="Helical" evidence="6">
    <location>
        <begin position="135"/>
        <end position="159"/>
    </location>
</feature>
<proteinExistence type="predicted"/>
<name>A0ABX1DI50_9FLAO</name>
<dbReference type="Gene3D" id="1.20.120.1780">
    <property type="entry name" value="UbiA prenyltransferase"/>
    <property type="match status" value="1"/>
</dbReference>
<dbReference type="InterPro" id="IPR044878">
    <property type="entry name" value="UbiA_sf"/>
</dbReference>